<gene>
    <name evidence="3 4" type="primary">smpB</name>
    <name evidence="4" type="ORF">BUCICUMA2628_166</name>
</gene>
<dbReference type="Gene3D" id="2.40.280.10">
    <property type="match status" value="1"/>
</dbReference>
<evidence type="ECO:0000256" key="2">
    <source>
        <dbReference type="ARBA" id="ARBA00022884"/>
    </source>
</evidence>
<dbReference type="AlphaFoldDB" id="A0A451CYP5"/>
<accession>A0A451CYP5</accession>
<keyword evidence="2 3" id="KW-0694">RNA-binding</keyword>
<dbReference type="InterPro" id="IPR023620">
    <property type="entry name" value="SmpB"/>
</dbReference>
<sequence>MIIKKKKVFFNKKVSYNFIIEKTITAGLVLQGWEVKSIRAGYVQITAGYIIINRNEIYLIGTYIQPLANTTNFSLCQTDRIRKLLLTKKEIEIIMLYNTKKGYTIIPLKIFWNKSWCKIQIGIAKGKSTHDKRLDKKNRAWKIEQSAIYKRISLNNKYN</sequence>
<name>A0A451CYP5_9GAMM</name>
<dbReference type="PANTHER" id="PTHR30308">
    <property type="entry name" value="TMRNA-BINDING COMPONENT OF TRANS-TRANSLATION TAGGING COMPLEX"/>
    <property type="match status" value="1"/>
</dbReference>
<dbReference type="SUPFAM" id="SSF74982">
    <property type="entry name" value="Small protein B (SmpB)"/>
    <property type="match status" value="1"/>
</dbReference>
<dbReference type="InterPro" id="IPR000037">
    <property type="entry name" value="SsrA-bd_prot"/>
</dbReference>
<dbReference type="GO" id="GO:0070930">
    <property type="term" value="P:trans-translation-dependent protein tagging"/>
    <property type="evidence" value="ECO:0007669"/>
    <property type="project" value="TreeGrafter"/>
</dbReference>
<dbReference type="NCBIfam" id="TIGR00086">
    <property type="entry name" value="smpB"/>
    <property type="match status" value="1"/>
</dbReference>
<dbReference type="GO" id="GO:0005829">
    <property type="term" value="C:cytosol"/>
    <property type="evidence" value="ECO:0007669"/>
    <property type="project" value="TreeGrafter"/>
</dbReference>
<reference evidence="4 5" key="1">
    <citation type="submission" date="2019-02" db="EMBL/GenBank/DDBJ databases">
        <authorList>
            <person name="Manzano-Marin A."/>
            <person name="Manzano-Marin A."/>
        </authorList>
    </citation>
    <scope>NUCLEOTIDE SEQUENCE [LARGE SCALE GENOMIC DNA]</scope>
    <source>
        <strain evidence="4 5">BuCicuneomaculata</strain>
    </source>
</reference>
<dbReference type="Pfam" id="PF01668">
    <property type="entry name" value="SmpB"/>
    <property type="match status" value="1"/>
</dbReference>
<dbReference type="CDD" id="cd09294">
    <property type="entry name" value="SmpB"/>
    <property type="match status" value="1"/>
</dbReference>
<dbReference type="NCBIfam" id="NF003843">
    <property type="entry name" value="PRK05422.1"/>
    <property type="match status" value="1"/>
</dbReference>
<dbReference type="OrthoDB" id="9805462at2"/>
<evidence type="ECO:0000313" key="4">
    <source>
        <dbReference type="EMBL" id="VFP78154.1"/>
    </source>
</evidence>
<organism evidence="4 5">
    <name type="scientific">Buchnera aphidicola</name>
    <name type="common">Cinara cuneomaculata</name>
    <dbReference type="NCBI Taxonomy" id="1660040"/>
    <lineage>
        <taxon>Bacteria</taxon>
        <taxon>Pseudomonadati</taxon>
        <taxon>Pseudomonadota</taxon>
        <taxon>Gammaproteobacteria</taxon>
        <taxon>Enterobacterales</taxon>
        <taxon>Erwiniaceae</taxon>
        <taxon>Buchnera</taxon>
    </lineage>
</organism>
<dbReference type="HAMAP" id="MF_00023">
    <property type="entry name" value="SmpB"/>
    <property type="match status" value="1"/>
</dbReference>
<evidence type="ECO:0000256" key="3">
    <source>
        <dbReference type="HAMAP-Rule" id="MF_00023"/>
    </source>
</evidence>
<comment type="subcellular location">
    <subcellularLocation>
        <location evidence="3">Cytoplasm</location>
    </subcellularLocation>
    <text evidence="3">The tmRNA-SmpB complex associates with stalled 70S ribosomes.</text>
</comment>
<evidence type="ECO:0000313" key="5">
    <source>
        <dbReference type="Proteomes" id="UP000294404"/>
    </source>
</evidence>
<comment type="similarity">
    <text evidence="3">Belongs to the SmpB family.</text>
</comment>
<keyword evidence="1 3" id="KW-0963">Cytoplasm</keyword>
<dbReference type="PROSITE" id="PS01317">
    <property type="entry name" value="SSRP"/>
    <property type="match status" value="1"/>
</dbReference>
<protein>
    <recommendedName>
        <fullName evidence="3">SsrA-binding protein</fullName>
    </recommendedName>
    <alternativeName>
        <fullName evidence="3">Small protein B</fullName>
    </alternativeName>
</protein>
<proteinExistence type="inferred from homology"/>
<dbReference type="Proteomes" id="UP000294404">
    <property type="component" value="Chromosome"/>
</dbReference>
<comment type="function">
    <text evidence="3">Required for rescue of stalled ribosomes mediated by trans-translation. Binds to transfer-messenger RNA (tmRNA), required for stable association of tmRNA with ribosomes. tmRNA and SmpB together mimic tRNA shape, replacing the anticodon stem-loop with SmpB. tmRNA is encoded by the ssrA gene; the 2 termini fold to resemble tRNA(Ala) and it encodes a 'tag peptide', a short internal open reading frame. During trans-translation Ala-aminoacylated tmRNA acts like a tRNA, entering the A-site of stalled ribosomes, displacing the stalled mRNA. The ribosome then switches to translate the ORF on the tmRNA; the nascent peptide is terminated with the 'tag peptide' encoded by the tmRNA and targeted for degradation. The ribosome is freed to recommence translation, which seems to be the essential function of trans-translation.</text>
</comment>
<dbReference type="GO" id="GO:0070929">
    <property type="term" value="P:trans-translation"/>
    <property type="evidence" value="ECO:0007669"/>
    <property type="project" value="UniProtKB-UniRule"/>
</dbReference>
<dbReference type="GO" id="GO:0003723">
    <property type="term" value="F:RNA binding"/>
    <property type="evidence" value="ECO:0007669"/>
    <property type="project" value="UniProtKB-UniRule"/>
</dbReference>
<dbReference type="EMBL" id="LR217695">
    <property type="protein sequence ID" value="VFP78154.1"/>
    <property type="molecule type" value="Genomic_DNA"/>
</dbReference>
<dbReference type="InterPro" id="IPR020081">
    <property type="entry name" value="SsrA-bd_prot_CS"/>
</dbReference>
<dbReference type="PANTHER" id="PTHR30308:SF2">
    <property type="entry name" value="SSRA-BINDING PROTEIN"/>
    <property type="match status" value="1"/>
</dbReference>
<evidence type="ECO:0000256" key="1">
    <source>
        <dbReference type="ARBA" id="ARBA00022490"/>
    </source>
</evidence>